<protein>
    <submittedName>
        <fullName evidence="3">Glycosyltransferase group 1 protein</fullName>
    </submittedName>
</protein>
<feature type="domain" description="Glycosyltransferase subfamily 4-like N-terminal" evidence="2">
    <location>
        <begin position="13"/>
        <end position="171"/>
    </location>
</feature>
<dbReference type="AlphaFoldDB" id="A0A0R2DK03"/>
<gene>
    <name evidence="3" type="ORF">FC86_GL000126</name>
</gene>
<dbReference type="PATRIC" id="fig|1423744.4.peg.130"/>
<dbReference type="OrthoDB" id="9804196at2"/>
<evidence type="ECO:0000313" key="4">
    <source>
        <dbReference type="Proteomes" id="UP000051378"/>
    </source>
</evidence>
<evidence type="ECO:0000259" key="2">
    <source>
        <dbReference type="Pfam" id="PF13439"/>
    </source>
</evidence>
<organism evidence="3 4">
    <name type="scientific">Holzapfeliella floricola DSM 23037 = JCM 16512</name>
    <dbReference type="NCBI Taxonomy" id="1423744"/>
    <lineage>
        <taxon>Bacteria</taxon>
        <taxon>Bacillati</taxon>
        <taxon>Bacillota</taxon>
        <taxon>Bacilli</taxon>
        <taxon>Lactobacillales</taxon>
        <taxon>Lactobacillaceae</taxon>
        <taxon>Holzapfeliella</taxon>
    </lineage>
</organism>
<keyword evidence="3" id="KW-0808">Transferase</keyword>
<dbReference type="PANTHER" id="PTHR12526:SF638">
    <property type="entry name" value="SPORE COAT PROTEIN SA"/>
    <property type="match status" value="1"/>
</dbReference>
<accession>A0A0R2DK03</accession>
<evidence type="ECO:0000259" key="1">
    <source>
        <dbReference type="Pfam" id="PF00534"/>
    </source>
</evidence>
<dbReference type="Pfam" id="PF13439">
    <property type="entry name" value="Glyco_transf_4"/>
    <property type="match status" value="1"/>
</dbReference>
<dbReference type="Gene3D" id="3.40.50.2000">
    <property type="entry name" value="Glycogen Phosphorylase B"/>
    <property type="match status" value="2"/>
</dbReference>
<keyword evidence="4" id="KW-1185">Reference proteome</keyword>
<dbReference type="InterPro" id="IPR028098">
    <property type="entry name" value="Glyco_trans_4-like_N"/>
</dbReference>
<reference evidence="3 4" key="1">
    <citation type="journal article" date="2015" name="Genome Announc.">
        <title>Expanding the biotechnology potential of lactobacilli through comparative genomics of 213 strains and associated genera.</title>
        <authorList>
            <person name="Sun Z."/>
            <person name="Harris H.M."/>
            <person name="McCann A."/>
            <person name="Guo C."/>
            <person name="Argimon S."/>
            <person name="Zhang W."/>
            <person name="Yang X."/>
            <person name="Jeffery I.B."/>
            <person name="Cooney J.C."/>
            <person name="Kagawa T.F."/>
            <person name="Liu W."/>
            <person name="Song Y."/>
            <person name="Salvetti E."/>
            <person name="Wrobel A."/>
            <person name="Rasinkangas P."/>
            <person name="Parkhill J."/>
            <person name="Rea M.C."/>
            <person name="O'Sullivan O."/>
            <person name="Ritari J."/>
            <person name="Douillard F.P."/>
            <person name="Paul Ross R."/>
            <person name="Yang R."/>
            <person name="Briner A.E."/>
            <person name="Felis G.E."/>
            <person name="de Vos W.M."/>
            <person name="Barrangou R."/>
            <person name="Klaenhammer T.R."/>
            <person name="Caufield P.W."/>
            <person name="Cui Y."/>
            <person name="Zhang H."/>
            <person name="O'Toole P.W."/>
        </authorList>
    </citation>
    <scope>NUCLEOTIDE SEQUENCE [LARGE SCALE GENOMIC DNA]</scope>
    <source>
        <strain evidence="3 4">DSM 23037</strain>
    </source>
</reference>
<dbReference type="Pfam" id="PF00534">
    <property type="entry name" value="Glycos_transf_1"/>
    <property type="match status" value="1"/>
</dbReference>
<name>A0A0R2DK03_9LACO</name>
<dbReference type="PANTHER" id="PTHR12526">
    <property type="entry name" value="GLYCOSYLTRANSFERASE"/>
    <property type="match status" value="1"/>
</dbReference>
<dbReference type="STRING" id="1423744.FC86_GL000126"/>
<dbReference type="InterPro" id="IPR001296">
    <property type="entry name" value="Glyco_trans_1"/>
</dbReference>
<proteinExistence type="predicted"/>
<comment type="caution">
    <text evidence="3">The sequence shown here is derived from an EMBL/GenBank/DDBJ whole genome shotgun (WGS) entry which is preliminary data.</text>
</comment>
<sequence>MKILHINAGLENGGGLYHIIQLLKEARVKNAPFTLLTLAEGPVSQAAREAGIKTETFSKSSRYQLSILKDLKNYINEGQYDIVHTHGARANLFLSMIHRQISAKWVVTVHSDPLKDFESHGAIGKVFTKLNCHSLKKADGVLAVTDRFKNQLIKDIKLNPQKVSTIYNGISFTQKPLSKIEHEGFNIVNVARLVPIKGHKLLLQAIKNANIPNLKLHLVGDGPLEDELKQYVSEHQLSNQVEFHGYLKQSQINQLYQITDLAVLTSYSESFPLVMLEASDANVALLMTKVGDYQVMIPNQEQGFVADVGSVEMIISQLKKAYQMYLNQTLPAIAQRERDYLSTNFSIENQFNSIMKIYHQILEGCKNDL</sequence>
<dbReference type="EMBL" id="AYZL01000010">
    <property type="protein sequence ID" value="KRN04449.1"/>
    <property type="molecule type" value="Genomic_DNA"/>
</dbReference>
<dbReference type="Proteomes" id="UP000051378">
    <property type="component" value="Unassembled WGS sequence"/>
</dbReference>
<dbReference type="SUPFAM" id="SSF53756">
    <property type="entry name" value="UDP-Glycosyltransferase/glycogen phosphorylase"/>
    <property type="match status" value="1"/>
</dbReference>
<dbReference type="GO" id="GO:0016757">
    <property type="term" value="F:glycosyltransferase activity"/>
    <property type="evidence" value="ECO:0007669"/>
    <property type="project" value="InterPro"/>
</dbReference>
<dbReference type="RefSeq" id="WP_056974314.1">
    <property type="nucleotide sequence ID" value="NZ_AYZL01000010.1"/>
</dbReference>
<dbReference type="CDD" id="cd03801">
    <property type="entry name" value="GT4_PimA-like"/>
    <property type="match status" value="1"/>
</dbReference>
<evidence type="ECO:0000313" key="3">
    <source>
        <dbReference type="EMBL" id="KRN04449.1"/>
    </source>
</evidence>
<feature type="domain" description="Glycosyl transferase family 1" evidence="1">
    <location>
        <begin position="179"/>
        <end position="323"/>
    </location>
</feature>